<evidence type="ECO:0000313" key="2">
    <source>
        <dbReference type="EMBL" id="KKM09341.1"/>
    </source>
</evidence>
<comment type="caution">
    <text evidence="2">The sequence shown here is derived from an EMBL/GenBank/DDBJ whole genome shotgun (WGS) entry which is preliminary data.</text>
</comment>
<reference evidence="2" key="1">
    <citation type="journal article" date="2015" name="Nature">
        <title>Complex archaea that bridge the gap between prokaryotes and eukaryotes.</title>
        <authorList>
            <person name="Spang A."/>
            <person name="Saw J.H."/>
            <person name="Jorgensen S.L."/>
            <person name="Zaremba-Niedzwiedzka K."/>
            <person name="Martijn J."/>
            <person name="Lind A.E."/>
            <person name="van Eijk R."/>
            <person name="Schleper C."/>
            <person name="Guy L."/>
            <person name="Ettema T.J."/>
        </authorList>
    </citation>
    <scope>NUCLEOTIDE SEQUENCE</scope>
</reference>
<dbReference type="EMBL" id="LAZR01015529">
    <property type="protein sequence ID" value="KKM09341.1"/>
    <property type="molecule type" value="Genomic_DNA"/>
</dbReference>
<organism evidence="2">
    <name type="scientific">marine sediment metagenome</name>
    <dbReference type="NCBI Taxonomy" id="412755"/>
    <lineage>
        <taxon>unclassified sequences</taxon>
        <taxon>metagenomes</taxon>
        <taxon>ecological metagenomes</taxon>
    </lineage>
</organism>
<name>A0A0F9HBY7_9ZZZZ</name>
<dbReference type="AlphaFoldDB" id="A0A0F9HBY7"/>
<sequence>MKNGVYAKILAGLLVLLLGSATIGGFKLTAQVAAIGSQVNALREDFKEFKVRLIYVERAVRDGR</sequence>
<gene>
    <name evidence="2" type="ORF">LCGC14_1722960</name>
    <name evidence="1" type="ORF">LCGC14_2344230</name>
</gene>
<accession>A0A0F9HBY7</accession>
<protein>
    <submittedName>
        <fullName evidence="2">Uncharacterized protein</fullName>
    </submittedName>
</protein>
<evidence type="ECO:0000313" key="1">
    <source>
        <dbReference type="EMBL" id="KKL46569.1"/>
    </source>
</evidence>
<dbReference type="EMBL" id="LAZR01033983">
    <property type="protein sequence ID" value="KKL46569.1"/>
    <property type="molecule type" value="Genomic_DNA"/>
</dbReference>
<proteinExistence type="predicted"/>